<proteinExistence type="predicted"/>
<keyword evidence="2" id="KW-1185">Reference proteome</keyword>
<dbReference type="EMBL" id="CAJVPU010000391">
    <property type="protein sequence ID" value="CAG8448951.1"/>
    <property type="molecule type" value="Genomic_DNA"/>
</dbReference>
<comment type="caution">
    <text evidence="1">The sequence shown here is derived from an EMBL/GenBank/DDBJ whole genome shotgun (WGS) entry which is preliminary data.</text>
</comment>
<organism evidence="1 2">
    <name type="scientific">Dentiscutata heterogama</name>
    <dbReference type="NCBI Taxonomy" id="1316150"/>
    <lineage>
        <taxon>Eukaryota</taxon>
        <taxon>Fungi</taxon>
        <taxon>Fungi incertae sedis</taxon>
        <taxon>Mucoromycota</taxon>
        <taxon>Glomeromycotina</taxon>
        <taxon>Glomeromycetes</taxon>
        <taxon>Diversisporales</taxon>
        <taxon>Gigasporaceae</taxon>
        <taxon>Dentiscutata</taxon>
    </lineage>
</organism>
<gene>
    <name evidence="1" type="ORF">DHETER_LOCUS732</name>
</gene>
<protein>
    <submittedName>
        <fullName evidence="1">6104_t:CDS:1</fullName>
    </submittedName>
</protein>
<evidence type="ECO:0000313" key="2">
    <source>
        <dbReference type="Proteomes" id="UP000789702"/>
    </source>
</evidence>
<name>A0ACA9K2W0_9GLOM</name>
<accession>A0ACA9K2W0</accession>
<sequence length="58" mass="6932">MKIDGKRQLEDMREERDSWMERVTSNVADNYFNESRLDLLNGNILLEDIYSHLTLSKK</sequence>
<evidence type="ECO:0000313" key="1">
    <source>
        <dbReference type="EMBL" id="CAG8448951.1"/>
    </source>
</evidence>
<dbReference type="Proteomes" id="UP000789702">
    <property type="component" value="Unassembled WGS sequence"/>
</dbReference>
<reference evidence="1" key="1">
    <citation type="submission" date="2021-06" db="EMBL/GenBank/DDBJ databases">
        <authorList>
            <person name="Kallberg Y."/>
            <person name="Tangrot J."/>
            <person name="Rosling A."/>
        </authorList>
    </citation>
    <scope>NUCLEOTIDE SEQUENCE</scope>
    <source>
        <strain evidence="1">IL203A</strain>
    </source>
</reference>